<reference evidence="1 2" key="1">
    <citation type="journal article" date="2016" name="Genome Announc.">
        <title>Draft Genome Sequence of the Thermotolerant Cyanobacterium Desertifilum sp. IPPAS B-1220.</title>
        <authorList>
            <person name="Mironov K.S."/>
            <person name="Sinetova M.A."/>
            <person name="Bolatkhan K."/>
            <person name="Zayadan B.K."/>
            <person name="Ustinova V.V."/>
            <person name="Kupriyanova E.V."/>
            <person name="Skrypnik A.N."/>
            <person name="Gogoleva N.E."/>
            <person name="Gogolev Y.V."/>
            <person name="Los D.A."/>
        </authorList>
    </citation>
    <scope>NUCLEOTIDE SEQUENCE [LARGE SCALE GENOMIC DNA]</scope>
    <source>
        <strain evidence="1 2">IPPAS B-1220</strain>
    </source>
</reference>
<sequence length="159" mass="17303">MKGKAVLILGATSSMARSLCCKLAQQGAILHLAGRDAPELERIACDIAIRYQTPVTWSRVDATQHDTHPEFFQQVLERLGRLDGVMVTLGELGEQAQAQQDFQQAYRILSSNYTGVVSLLTPIANYLEKQQGGFIVGVSSVAGDRGRQSNYIYGSAKGD</sequence>
<proteinExistence type="predicted"/>
<organism evidence="1 2">
    <name type="scientific">Desertifilum tharense IPPAS B-1220</name>
    <dbReference type="NCBI Taxonomy" id="1781255"/>
    <lineage>
        <taxon>Bacteria</taxon>
        <taxon>Bacillati</taxon>
        <taxon>Cyanobacteriota</taxon>
        <taxon>Cyanophyceae</taxon>
        <taxon>Desertifilales</taxon>
        <taxon>Desertifilaceae</taxon>
        <taxon>Desertifilum</taxon>
    </lineage>
</organism>
<name>A0ACD5GST4_9CYAN</name>
<gene>
    <name evidence="1" type="ORF">BH720_033345</name>
</gene>
<evidence type="ECO:0000313" key="1">
    <source>
        <dbReference type="EMBL" id="XPM63943.1"/>
    </source>
</evidence>
<evidence type="ECO:0000313" key="2">
    <source>
        <dbReference type="Proteomes" id="UP000095472"/>
    </source>
</evidence>
<protein>
    <submittedName>
        <fullName evidence="1">SDR family NAD(P)-dependent oxidoreductase</fullName>
    </submittedName>
</protein>
<accession>A0ACD5GST4</accession>
<keyword evidence="2" id="KW-1185">Reference proteome</keyword>
<dbReference type="Proteomes" id="UP000095472">
    <property type="component" value="Chromosome"/>
</dbReference>
<dbReference type="EMBL" id="CP182909">
    <property type="protein sequence ID" value="XPM63943.1"/>
    <property type="molecule type" value="Genomic_DNA"/>
</dbReference>